<feature type="transmembrane region" description="Helical" evidence="1">
    <location>
        <begin position="135"/>
        <end position="157"/>
    </location>
</feature>
<dbReference type="GO" id="GO:0006629">
    <property type="term" value="P:lipid metabolic process"/>
    <property type="evidence" value="ECO:0007669"/>
    <property type="project" value="InterPro"/>
</dbReference>
<dbReference type="CDD" id="cd03507">
    <property type="entry name" value="Delta12-FADS-like"/>
    <property type="match status" value="1"/>
</dbReference>
<feature type="transmembrane region" description="Helical" evidence="1">
    <location>
        <begin position="72"/>
        <end position="90"/>
    </location>
</feature>
<keyword evidence="1" id="KW-1133">Transmembrane helix</keyword>
<feature type="domain" description="Fatty acid desaturase" evidence="2">
    <location>
        <begin position="111"/>
        <end position="356"/>
    </location>
</feature>
<feature type="transmembrane region" description="Helical" evidence="1">
    <location>
        <begin position="197"/>
        <end position="215"/>
    </location>
</feature>
<dbReference type="OrthoDB" id="1461976at2759"/>
<evidence type="ECO:0000259" key="2">
    <source>
        <dbReference type="Pfam" id="PF00487"/>
    </source>
</evidence>
<sequence>MSPLEPFPDQSTIDSSTEEILVDKVTSLNYQKETFTKEPTIFTKDNVPSILEIKKNIPSIYFNPSMKRSFQYVAWDLIIVSILFLTFYQLNSITSIPLIIKYFILLPSYTFAQGTLFWAIFVLGHDCGHGSFSRYSLLNDIVGTFLHTLILVPYTPWKLSHRHHHKNTGNIDKDEVFHPVRKVEAAKMNGNDDDTKIIPYFGFGVGWLVYLIQGYGPRAVSHINPFHPLFRKNHLGATISVSTVFITLSFLIYLSSIFGTFSIIKYYFLPWIVFASWLVITTFLHHHGVEENLKLPWFSDDQWNYVVGNLSSVDRDYGILHKVTHSIGTHQVHHLFPAIPHYHLKEATSSFQQKYPHFIRESKEPIMKTFMDTFNVWRSQFLS</sequence>
<keyword evidence="1" id="KW-0472">Membrane</keyword>
<comment type="caution">
    <text evidence="3">The sequence shown here is derived from an EMBL/GenBank/DDBJ whole genome shotgun (WGS) entry which is preliminary data.</text>
</comment>
<feature type="transmembrane region" description="Helical" evidence="1">
    <location>
        <begin position="235"/>
        <end position="254"/>
    </location>
</feature>
<accession>A0A9W4SED7</accession>
<feature type="transmembrane region" description="Helical" evidence="1">
    <location>
        <begin position="102"/>
        <end position="123"/>
    </location>
</feature>
<feature type="transmembrane region" description="Helical" evidence="1">
    <location>
        <begin position="266"/>
        <end position="284"/>
    </location>
</feature>
<proteinExistence type="predicted"/>
<evidence type="ECO:0000313" key="4">
    <source>
        <dbReference type="Proteomes" id="UP001153678"/>
    </source>
</evidence>
<dbReference type="InterPro" id="IPR005804">
    <property type="entry name" value="FA_desaturase_dom"/>
</dbReference>
<dbReference type="PANTHER" id="PTHR32100">
    <property type="entry name" value="OMEGA-6 FATTY ACID DESATURASE, CHLOROPLASTIC"/>
    <property type="match status" value="1"/>
</dbReference>
<evidence type="ECO:0000313" key="3">
    <source>
        <dbReference type="EMBL" id="CAI2166523.1"/>
    </source>
</evidence>
<dbReference type="EMBL" id="CAMKVN010000313">
    <property type="protein sequence ID" value="CAI2166523.1"/>
    <property type="molecule type" value="Genomic_DNA"/>
</dbReference>
<dbReference type="GO" id="GO:0016491">
    <property type="term" value="F:oxidoreductase activity"/>
    <property type="evidence" value="ECO:0007669"/>
    <property type="project" value="InterPro"/>
</dbReference>
<organism evidence="3 4">
    <name type="scientific">Funneliformis geosporum</name>
    <dbReference type="NCBI Taxonomy" id="1117311"/>
    <lineage>
        <taxon>Eukaryota</taxon>
        <taxon>Fungi</taxon>
        <taxon>Fungi incertae sedis</taxon>
        <taxon>Mucoromycota</taxon>
        <taxon>Glomeromycotina</taxon>
        <taxon>Glomeromycetes</taxon>
        <taxon>Glomerales</taxon>
        <taxon>Glomeraceae</taxon>
        <taxon>Funneliformis</taxon>
    </lineage>
</organism>
<protein>
    <submittedName>
        <fullName evidence="3">12122_t:CDS:1</fullName>
    </submittedName>
</protein>
<dbReference type="Pfam" id="PF00487">
    <property type="entry name" value="FA_desaturase"/>
    <property type="match status" value="1"/>
</dbReference>
<dbReference type="AlphaFoldDB" id="A0A9W4SED7"/>
<keyword evidence="1" id="KW-0812">Transmembrane</keyword>
<dbReference type="Proteomes" id="UP001153678">
    <property type="component" value="Unassembled WGS sequence"/>
</dbReference>
<name>A0A9W4SED7_9GLOM</name>
<evidence type="ECO:0000256" key="1">
    <source>
        <dbReference type="SAM" id="Phobius"/>
    </source>
</evidence>
<keyword evidence="4" id="KW-1185">Reference proteome</keyword>
<dbReference type="InterPro" id="IPR012171">
    <property type="entry name" value="Fatty_acid_desaturase"/>
</dbReference>
<reference evidence="3" key="1">
    <citation type="submission" date="2022-08" db="EMBL/GenBank/DDBJ databases">
        <authorList>
            <person name="Kallberg Y."/>
            <person name="Tangrot J."/>
            <person name="Rosling A."/>
        </authorList>
    </citation>
    <scope>NUCLEOTIDE SEQUENCE</scope>
    <source>
        <strain evidence="3">Wild A</strain>
    </source>
</reference>
<gene>
    <name evidence="3" type="ORF">FWILDA_LOCUS2618</name>
</gene>